<keyword evidence="2" id="KW-1185">Reference proteome</keyword>
<protein>
    <recommendedName>
        <fullName evidence="3">Ycf1</fullName>
    </recommendedName>
</protein>
<proteinExistence type="predicted"/>
<dbReference type="EMBL" id="JACEIK010000789">
    <property type="protein sequence ID" value="MCD7462225.1"/>
    <property type="molecule type" value="Genomic_DNA"/>
</dbReference>
<feature type="non-terminal residue" evidence="1">
    <location>
        <position position="1"/>
    </location>
</feature>
<dbReference type="Proteomes" id="UP000823775">
    <property type="component" value="Unassembled WGS sequence"/>
</dbReference>
<organism evidence="1 2">
    <name type="scientific">Datura stramonium</name>
    <name type="common">Jimsonweed</name>
    <name type="synonym">Common thornapple</name>
    <dbReference type="NCBI Taxonomy" id="4076"/>
    <lineage>
        <taxon>Eukaryota</taxon>
        <taxon>Viridiplantae</taxon>
        <taxon>Streptophyta</taxon>
        <taxon>Embryophyta</taxon>
        <taxon>Tracheophyta</taxon>
        <taxon>Spermatophyta</taxon>
        <taxon>Magnoliopsida</taxon>
        <taxon>eudicotyledons</taxon>
        <taxon>Gunneridae</taxon>
        <taxon>Pentapetalae</taxon>
        <taxon>asterids</taxon>
        <taxon>lamiids</taxon>
        <taxon>Solanales</taxon>
        <taxon>Solanaceae</taxon>
        <taxon>Solanoideae</taxon>
        <taxon>Datureae</taxon>
        <taxon>Datura</taxon>
    </lineage>
</organism>
<evidence type="ECO:0008006" key="3">
    <source>
        <dbReference type="Google" id="ProtNLM"/>
    </source>
</evidence>
<name>A0ABS8STR9_DATST</name>
<sequence length="127" mass="14948">AKEGQIAGYDRIQEMLQTLLDRESNLKVINKSILKNVKEWKRGKYPFDDTFLGPMESSTPQEKIVDKEISKSKDEQKIIYDHSEYCENEEEEQTIKEEIFKSRSGEFDEMMRNIMGKSKRSGQFLTK</sequence>
<reference evidence="1 2" key="1">
    <citation type="journal article" date="2021" name="BMC Genomics">
        <title>Datura genome reveals duplications of psychoactive alkaloid biosynthetic genes and high mutation rate following tissue culture.</title>
        <authorList>
            <person name="Rajewski A."/>
            <person name="Carter-House D."/>
            <person name="Stajich J."/>
            <person name="Litt A."/>
        </authorList>
    </citation>
    <scope>NUCLEOTIDE SEQUENCE [LARGE SCALE GENOMIC DNA]</scope>
    <source>
        <strain evidence="1">AR-01</strain>
    </source>
</reference>
<evidence type="ECO:0000313" key="1">
    <source>
        <dbReference type="EMBL" id="MCD7462225.1"/>
    </source>
</evidence>
<gene>
    <name evidence="1" type="ORF">HAX54_048032</name>
</gene>
<evidence type="ECO:0000313" key="2">
    <source>
        <dbReference type="Proteomes" id="UP000823775"/>
    </source>
</evidence>
<comment type="caution">
    <text evidence="1">The sequence shown here is derived from an EMBL/GenBank/DDBJ whole genome shotgun (WGS) entry which is preliminary data.</text>
</comment>
<accession>A0ABS8STR9</accession>